<keyword evidence="2" id="KW-1185">Reference proteome</keyword>
<dbReference type="Proteomes" id="UP001500582">
    <property type="component" value="Unassembled WGS sequence"/>
</dbReference>
<accession>A0ABP8HFD3</accession>
<reference evidence="2" key="1">
    <citation type="journal article" date="2019" name="Int. J. Syst. Evol. Microbiol.">
        <title>The Global Catalogue of Microorganisms (GCM) 10K type strain sequencing project: providing services to taxonomists for standard genome sequencing and annotation.</title>
        <authorList>
            <consortium name="The Broad Institute Genomics Platform"/>
            <consortium name="The Broad Institute Genome Sequencing Center for Infectious Disease"/>
            <person name="Wu L."/>
            <person name="Ma J."/>
        </authorList>
    </citation>
    <scope>NUCLEOTIDE SEQUENCE [LARGE SCALE GENOMIC DNA]</scope>
    <source>
        <strain evidence="2">JCM 17705</strain>
    </source>
</reference>
<sequence length="158" mass="17923">MSTVKFDKQIPANIDGFVSFVLNEVEGNAALSQALLPLGTKTALAQMIERLAKDPFTYRIETLKRDHEELVGMVNGYVISYLEAKKDLLIAVYKYNTPTGLNYFLILKDDNFENREVFFEFLDQYEALQIDNVLPVNITFLPLEAEGAVNELEPLNVL</sequence>
<organism evidence="1 2">
    <name type="scientific">Mucilaginibacter gynuensis</name>
    <dbReference type="NCBI Taxonomy" id="1302236"/>
    <lineage>
        <taxon>Bacteria</taxon>
        <taxon>Pseudomonadati</taxon>
        <taxon>Bacteroidota</taxon>
        <taxon>Sphingobacteriia</taxon>
        <taxon>Sphingobacteriales</taxon>
        <taxon>Sphingobacteriaceae</taxon>
        <taxon>Mucilaginibacter</taxon>
    </lineage>
</organism>
<comment type="caution">
    <text evidence="1">The sequence shown here is derived from an EMBL/GenBank/DDBJ whole genome shotgun (WGS) entry which is preliminary data.</text>
</comment>
<evidence type="ECO:0000313" key="1">
    <source>
        <dbReference type="EMBL" id="GAA4338524.1"/>
    </source>
</evidence>
<evidence type="ECO:0000313" key="2">
    <source>
        <dbReference type="Proteomes" id="UP001500582"/>
    </source>
</evidence>
<gene>
    <name evidence="1" type="ORF">GCM10023149_48540</name>
</gene>
<proteinExistence type="predicted"/>
<protein>
    <submittedName>
        <fullName evidence="1">Uncharacterized protein</fullName>
    </submittedName>
</protein>
<dbReference type="RefSeq" id="WP_345213803.1">
    <property type="nucleotide sequence ID" value="NZ_BAABFT010000021.1"/>
</dbReference>
<name>A0ABP8HFD3_9SPHI</name>
<dbReference type="EMBL" id="BAABFT010000021">
    <property type="protein sequence ID" value="GAA4338524.1"/>
    <property type="molecule type" value="Genomic_DNA"/>
</dbReference>